<feature type="region of interest" description="Disordered" evidence="2">
    <location>
        <begin position="169"/>
        <end position="223"/>
    </location>
</feature>
<dbReference type="AlphaFoldDB" id="A0A834R9P6"/>
<sequence length="569" mass="66234">MKSLFLMRTFPSSASSTKLRPMIVESFSLSRIIDPFHRKRGSRNISIQSDRQHRHYHHQQQNFPRLSFAIFVILFLRMLLCSPTIIVDAFNDQQSNDLDSSLSSSRSLSKSRPILINDDDLDEKDANNDDDGDDLFSFTDGQNNGDEMNEILPHHHTLKENIVKNVVDDLGPYSKHNPTSSSLKSIPIDIDRNGEDDRRRKILITSVQKTPDDNNEDDDDDDDDPIIFRREWNFTEINLANNHLFFIRTRYSCSTPRAKLVKVLDYHSSPSKQYVPRCTLLHRCDDESGCCEDVTHRCEPSKTQLVELYFHVIRSDIVNNITGGNGVGIERLTFLNHTQCECKPINYMPRSLEPSAPIRLFESSFHHQNHRLYHNHHHYNNYPLRNNRHHHHHHQYDSLSNRLNHSNHHHSHHRHPNQKCKHVIKCPQPFDQRFRSSDQRCICDCLRPIGPSLPQSSFSTSNSIVNFSNANNIYQHCLRIKNGTSKLDPFWFECLQTKDCAIPQCIAGHRFHTKELKCLSILHSLQFSTGPQSSHHQHHHQSFDNDVTHSFVSLTSKDGKTYHRIRPNW</sequence>
<dbReference type="EMBL" id="WVUK01000056">
    <property type="protein sequence ID" value="KAF7492349.1"/>
    <property type="molecule type" value="Genomic_DNA"/>
</dbReference>
<feature type="region of interest" description="Disordered" evidence="2">
    <location>
        <begin position="114"/>
        <end position="149"/>
    </location>
</feature>
<dbReference type="PROSITE" id="PS50278">
    <property type="entry name" value="PDGF_2"/>
    <property type="match status" value="1"/>
</dbReference>
<dbReference type="Pfam" id="PF00341">
    <property type="entry name" value="PDGF"/>
    <property type="match status" value="1"/>
</dbReference>
<dbReference type="Gene3D" id="2.10.90.10">
    <property type="entry name" value="Cystine-knot cytokines"/>
    <property type="match status" value="1"/>
</dbReference>
<name>A0A834R9P6_SARSC</name>
<evidence type="ECO:0000256" key="1">
    <source>
        <dbReference type="RuleBase" id="RU003818"/>
    </source>
</evidence>
<evidence type="ECO:0000313" key="6">
    <source>
        <dbReference type="Proteomes" id="UP000070412"/>
    </source>
</evidence>
<dbReference type="PANTHER" id="PTHR21719:SF1">
    <property type="entry name" value="FI06402P-RELATED"/>
    <property type="match status" value="1"/>
</dbReference>
<dbReference type="GO" id="GO:0008083">
    <property type="term" value="F:growth factor activity"/>
    <property type="evidence" value="ECO:0007669"/>
    <property type="project" value="UniProtKB-KW"/>
</dbReference>
<reference evidence="6" key="1">
    <citation type="journal article" date="2020" name="PLoS Negl. Trop. Dis.">
        <title>High-quality nuclear genome for Sarcoptes scabiei-A critical resource for a neglected parasite.</title>
        <authorList>
            <person name="Korhonen P.K."/>
            <person name="Gasser R.B."/>
            <person name="Ma G."/>
            <person name="Wang T."/>
            <person name="Stroehlein A.J."/>
            <person name="Young N.D."/>
            <person name="Ang C.S."/>
            <person name="Fernando D.D."/>
            <person name="Lu H.C."/>
            <person name="Taylor S."/>
            <person name="Reynolds S.L."/>
            <person name="Mofiz E."/>
            <person name="Najaraj S.H."/>
            <person name="Gowda H."/>
            <person name="Madugundu A."/>
            <person name="Renuse S."/>
            <person name="Holt D."/>
            <person name="Pandey A."/>
            <person name="Papenfuss A.T."/>
            <person name="Fischer K."/>
        </authorList>
    </citation>
    <scope>NUCLEOTIDE SEQUENCE [LARGE SCALE GENOMIC DNA]</scope>
</reference>
<dbReference type="PANTHER" id="PTHR21719">
    <property type="entry name" value="FI06402P-RELATED"/>
    <property type="match status" value="1"/>
</dbReference>
<organism evidence="4">
    <name type="scientific">Sarcoptes scabiei</name>
    <name type="common">Itch mite</name>
    <name type="synonym">Acarus scabiei</name>
    <dbReference type="NCBI Taxonomy" id="52283"/>
    <lineage>
        <taxon>Eukaryota</taxon>
        <taxon>Metazoa</taxon>
        <taxon>Ecdysozoa</taxon>
        <taxon>Arthropoda</taxon>
        <taxon>Chelicerata</taxon>
        <taxon>Arachnida</taxon>
        <taxon>Acari</taxon>
        <taxon>Acariformes</taxon>
        <taxon>Sarcoptiformes</taxon>
        <taxon>Astigmata</taxon>
        <taxon>Psoroptidia</taxon>
        <taxon>Sarcoptoidea</taxon>
        <taxon>Sarcoptidae</taxon>
        <taxon>Sarcoptinae</taxon>
        <taxon>Sarcoptes</taxon>
    </lineage>
</organism>
<reference evidence="4" key="2">
    <citation type="submission" date="2020-01" db="EMBL/GenBank/DDBJ databases">
        <authorList>
            <person name="Korhonen P.K.K."/>
            <person name="Guangxu M.G."/>
            <person name="Wang T.W."/>
            <person name="Stroehlein A.J.S."/>
            <person name="Young N.D."/>
            <person name="Ang C.-S.A."/>
            <person name="Fernando D.W.F."/>
            <person name="Lu H.L."/>
            <person name="Taylor S.T."/>
            <person name="Ehtesham M.E.M."/>
            <person name="Najaraj S.H.N."/>
            <person name="Harsha G.H.G."/>
            <person name="Madugundu A.M."/>
            <person name="Renuse S.R."/>
            <person name="Holt D.H."/>
            <person name="Pandey A.P."/>
            <person name="Papenfuss A.P."/>
            <person name="Gasser R.B.G."/>
            <person name="Fischer K.F."/>
        </authorList>
    </citation>
    <scope>NUCLEOTIDE SEQUENCE</scope>
    <source>
        <strain evidence="4">SSS_KF_BRIS2020</strain>
    </source>
</reference>
<dbReference type="InterPro" id="IPR000072">
    <property type="entry name" value="PDGF/VEGF_dom"/>
</dbReference>
<evidence type="ECO:0000313" key="5">
    <source>
        <dbReference type="EnsemblMetazoa" id="KAF7492349.1"/>
    </source>
</evidence>
<evidence type="ECO:0000256" key="2">
    <source>
        <dbReference type="SAM" id="MobiDB-lite"/>
    </source>
</evidence>
<keyword evidence="1" id="KW-0339">Growth factor</keyword>
<evidence type="ECO:0000259" key="3">
    <source>
        <dbReference type="PROSITE" id="PS50278"/>
    </source>
</evidence>
<accession>A0A834R9P6</accession>
<comment type="similarity">
    <text evidence="1">Belongs to the PDGF/VEGF growth factor family.</text>
</comment>
<dbReference type="InterPro" id="IPR029034">
    <property type="entry name" value="Cystine-knot_cytokine"/>
</dbReference>
<protein>
    <recommendedName>
        <fullName evidence="3">Platelet-derived growth factor (PDGF) family profile domain-containing protein</fullName>
    </recommendedName>
</protein>
<dbReference type="EnsemblMetazoa" id="SSS_5558s_mrna">
    <property type="protein sequence ID" value="KAF7492349.1"/>
    <property type="gene ID" value="SSS_5558"/>
</dbReference>
<dbReference type="Proteomes" id="UP000070412">
    <property type="component" value="Unassembled WGS sequence"/>
</dbReference>
<feature type="compositionally biased region" description="Acidic residues" evidence="2">
    <location>
        <begin position="213"/>
        <end position="223"/>
    </location>
</feature>
<keyword evidence="6" id="KW-1185">Reference proteome</keyword>
<proteinExistence type="inferred from homology"/>
<dbReference type="SMART" id="SM00141">
    <property type="entry name" value="PDGF"/>
    <property type="match status" value="1"/>
</dbReference>
<dbReference type="GO" id="GO:0035099">
    <property type="term" value="P:hemocyte migration"/>
    <property type="evidence" value="ECO:0007669"/>
    <property type="project" value="TreeGrafter"/>
</dbReference>
<feature type="compositionally biased region" description="Basic and acidic residues" evidence="2">
    <location>
        <begin position="189"/>
        <end position="199"/>
    </location>
</feature>
<dbReference type="SUPFAM" id="SSF57501">
    <property type="entry name" value="Cystine-knot cytokines"/>
    <property type="match status" value="1"/>
</dbReference>
<reference evidence="5" key="3">
    <citation type="submission" date="2022-06" db="UniProtKB">
        <authorList>
            <consortium name="EnsemblMetazoa"/>
        </authorList>
    </citation>
    <scope>IDENTIFICATION</scope>
</reference>
<gene>
    <name evidence="4" type="ORF">SSS_5558</name>
</gene>
<dbReference type="OrthoDB" id="6516446at2759"/>
<evidence type="ECO:0000313" key="4">
    <source>
        <dbReference type="EMBL" id="KAF7492349.1"/>
    </source>
</evidence>
<feature type="compositionally biased region" description="Acidic residues" evidence="2">
    <location>
        <begin position="117"/>
        <end position="134"/>
    </location>
</feature>
<feature type="domain" description="Platelet-derived growth factor (PDGF) family profile" evidence="3">
    <location>
        <begin position="265"/>
        <end position="347"/>
    </location>
</feature>
<dbReference type="GO" id="GO:0016020">
    <property type="term" value="C:membrane"/>
    <property type="evidence" value="ECO:0007669"/>
    <property type="project" value="InterPro"/>
</dbReference>